<name>C5S448_9PAST</name>
<dbReference type="AlphaFoldDB" id="C5S448"/>
<organism evidence="1 2">
    <name type="scientific">Actinobacillus minor NM305</name>
    <dbReference type="NCBI Taxonomy" id="637911"/>
    <lineage>
        <taxon>Bacteria</taxon>
        <taxon>Pseudomonadati</taxon>
        <taxon>Pseudomonadota</taxon>
        <taxon>Gammaproteobacteria</taxon>
        <taxon>Pasteurellales</taxon>
        <taxon>Pasteurellaceae</taxon>
        <taxon>Actinobacillus</taxon>
    </lineage>
</organism>
<dbReference type="OrthoDB" id="9964569at2"/>
<comment type="caution">
    <text evidence="1">The sequence shown here is derived from an EMBL/GenBank/DDBJ whole genome shotgun (WGS) entry which is preliminary data.</text>
</comment>
<dbReference type="Proteomes" id="UP000005532">
    <property type="component" value="Unassembled WGS sequence"/>
</dbReference>
<evidence type="ECO:0000313" key="1">
    <source>
        <dbReference type="EMBL" id="EER46328.1"/>
    </source>
</evidence>
<reference evidence="1 2" key="1">
    <citation type="journal article" date="2010" name="Vet. Microbiol.">
        <title>Production of haemolysins by strains of the Actinobacillus minor/porcitonsillarum complex.</title>
        <authorList>
            <person name="Arya G."/>
            <person name="Niven D.F."/>
        </authorList>
    </citation>
    <scope>NUCLEOTIDE SEQUENCE [LARGE SCALE GENOMIC DNA]</scope>
    <source>
        <strain evidence="1 2">NM305</strain>
    </source>
</reference>
<gene>
    <name evidence="1" type="ORF">AM305_02162</name>
</gene>
<accession>C5S448</accession>
<dbReference type="eggNOG" id="ENOG5031K9Y">
    <property type="taxonomic scope" value="Bacteria"/>
</dbReference>
<evidence type="ECO:0000313" key="2">
    <source>
        <dbReference type="Proteomes" id="UP000005532"/>
    </source>
</evidence>
<protein>
    <recommendedName>
        <fullName evidence="3">17 kDa surface antigen</fullName>
    </recommendedName>
</protein>
<dbReference type="EMBL" id="ACQL01000122">
    <property type="protein sequence ID" value="EER46328.1"/>
    <property type="molecule type" value="Genomic_DNA"/>
</dbReference>
<proteinExistence type="predicted"/>
<sequence length="109" mass="11556">MKELKKCCLHHVSGGASSTQNSYSGCPECDEYFEKSDTATVIGGGIGTSVGGIIGSRFGSLGREIGSVAGGYIGYNTGKFIDKAINSNYLPPIGDDQILLDYVKKEQPW</sequence>
<evidence type="ECO:0008006" key="3">
    <source>
        <dbReference type="Google" id="ProtNLM"/>
    </source>
</evidence>
<dbReference type="RefSeq" id="WP_005825446.1">
    <property type="nucleotide sequence ID" value="NZ_ACQL01000122.1"/>
</dbReference>